<dbReference type="KEGG" id="crs:FQB35_05565"/>
<dbReference type="EMBL" id="CP042243">
    <property type="protein sequence ID" value="QEK11878.1"/>
    <property type="molecule type" value="Genomic_DNA"/>
</dbReference>
<accession>A0A5C0SF66</accession>
<reference evidence="2 3" key="1">
    <citation type="submission" date="2019-07" db="EMBL/GenBank/DDBJ databases">
        <title>Complete genome of Crassaminicella thermophila SY095.</title>
        <authorList>
            <person name="Li X."/>
        </authorList>
    </citation>
    <scope>NUCLEOTIDE SEQUENCE [LARGE SCALE GENOMIC DNA]</scope>
    <source>
        <strain evidence="2 3">SY095</strain>
    </source>
</reference>
<protein>
    <submittedName>
        <fullName evidence="2">Uncharacterized protein</fullName>
    </submittedName>
</protein>
<dbReference type="RefSeq" id="WP_148809033.1">
    <property type="nucleotide sequence ID" value="NZ_CP042243.1"/>
</dbReference>
<dbReference type="Proteomes" id="UP000324646">
    <property type="component" value="Chromosome"/>
</dbReference>
<dbReference type="OrthoDB" id="2068061at2"/>
<proteinExistence type="predicted"/>
<feature type="region of interest" description="Disordered" evidence="1">
    <location>
        <begin position="1"/>
        <end position="20"/>
    </location>
</feature>
<sequence length="105" mass="12282">MPPVGRPNVNNSYGPPDYPPPPFIPSISKAKAEGRTKVPGTGMICQYAIRNCKFKYTYIWLNNGLQFWTKPILINKNFIYCWIWNNLCWIYQKLAITDIHSFMCY</sequence>
<evidence type="ECO:0000313" key="2">
    <source>
        <dbReference type="EMBL" id="QEK11878.1"/>
    </source>
</evidence>
<dbReference type="AlphaFoldDB" id="A0A5C0SF66"/>
<evidence type="ECO:0000313" key="3">
    <source>
        <dbReference type="Proteomes" id="UP000324646"/>
    </source>
</evidence>
<keyword evidence="3" id="KW-1185">Reference proteome</keyword>
<organism evidence="2 3">
    <name type="scientific">Crassaminicella thermophila</name>
    <dbReference type="NCBI Taxonomy" id="2599308"/>
    <lineage>
        <taxon>Bacteria</taxon>
        <taxon>Bacillati</taxon>
        <taxon>Bacillota</taxon>
        <taxon>Clostridia</taxon>
        <taxon>Eubacteriales</taxon>
        <taxon>Clostridiaceae</taxon>
        <taxon>Crassaminicella</taxon>
    </lineage>
</organism>
<gene>
    <name evidence="2" type="ORF">FQB35_05565</name>
</gene>
<name>A0A5C0SF66_CRATE</name>
<evidence type="ECO:0000256" key="1">
    <source>
        <dbReference type="SAM" id="MobiDB-lite"/>
    </source>
</evidence>